<dbReference type="EMBL" id="BKCJ010386155">
    <property type="protein sequence ID" value="GFA21048.1"/>
    <property type="molecule type" value="Genomic_DNA"/>
</dbReference>
<feature type="compositionally biased region" description="Low complexity" evidence="1">
    <location>
        <begin position="256"/>
        <end position="275"/>
    </location>
</feature>
<evidence type="ECO:0000313" key="2">
    <source>
        <dbReference type="EMBL" id="GFA21048.1"/>
    </source>
</evidence>
<evidence type="ECO:0008006" key="3">
    <source>
        <dbReference type="Google" id="ProtNLM"/>
    </source>
</evidence>
<feature type="region of interest" description="Disordered" evidence="1">
    <location>
        <begin position="184"/>
        <end position="211"/>
    </location>
</feature>
<feature type="non-terminal residue" evidence="2">
    <location>
        <position position="1"/>
    </location>
</feature>
<reference evidence="2" key="1">
    <citation type="journal article" date="2019" name="Sci. Rep.">
        <title>Draft genome of Tanacetum cinerariifolium, the natural source of mosquito coil.</title>
        <authorList>
            <person name="Yamashiro T."/>
            <person name="Shiraishi A."/>
            <person name="Satake H."/>
            <person name="Nakayama K."/>
        </authorList>
    </citation>
    <scope>NUCLEOTIDE SEQUENCE</scope>
</reference>
<organism evidence="2">
    <name type="scientific">Tanacetum cinerariifolium</name>
    <name type="common">Dalmatian daisy</name>
    <name type="synonym">Chrysanthemum cinerariifolium</name>
    <dbReference type="NCBI Taxonomy" id="118510"/>
    <lineage>
        <taxon>Eukaryota</taxon>
        <taxon>Viridiplantae</taxon>
        <taxon>Streptophyta</taxon>
        <taxon>Embryophyta</taxon>
        <taxon>Tracheophyta</taxon>
        <taxon>Spermatophyta</taxon>
        <taxon>Magnoliopsida</taxon>
        <taxon>eudicotyledons</taxon>
        <taxon>Gunneridae</taxon>
        <taxon>Pentapetalae</taxon>
        <taxon>asterids</taxon>
        <taxon>campanulids</taxon>
        <taxon>Asterales</taxon>
        <taxon>Asteraceae</taxon>
        <taxon>Asteroideae</taxon>
        <taxon>Anthemideae</taxon>
        <taxon>Anthemidinae</taxon>
        <taxon>Tanacetum</taxon>
    </lineage>
</organism>
<comment type="caution">
    <text evidence="2">The sequence shown here is derived from an EMBL/GenBank/DDBJ whole genome shotgun (WGS) entry which is preliminary data.</text>
</comment>
<protein>
    <recommendedName>
        <fullName evidence="3">Reverse transcriptase domain-containing protein</fullName>
    </recommendedName>
</protein>
<feature type="region of interest" description="Disordered" evidence="1">
    <location>
        <begin position="447"/>
        <end position="501"/>
    </location>
</feature>
<gene>
    <name evidence="2" type="ORF">Tci_593020</name>
</gene>
<name>A0A699J992_TANCI</name>
<sequence>HSHSSSHSMGPSRKRCMTSDDIIPSYILASGALVPTRADLLPPQKMFRDSISPTQFESDTKMPEGHVSPTPHDAMLTRWRSRVASRSSSPTTSTLKIPTASILPAPCAVIAPSTDIILPVYAPPKIHRRRAILIRHGQDIPIVRLYSTYPGGPCRALTVRKSVIPLPSHRLAMRYTSYHLDRFTSRSSSSHSSSDHSSSERSILGHSVSRHTPPVTTIADLSAPLRFVYPPLARTPRYNEANRHWRSAPLSTMYPSTTSESLIGDSSSESSAGPSCKRCRSPDATVTSSIHALRALVPSHADPLPPCKRFRDSTSLEDSVEEDIDTDVSAYIKVDAIAVEVAADMDVETGVNAGIGMGVDVRVDLKDEVESSDRCTMEVRVDVVAGIDIPNGMLMPDVVERLEQVEEVVQDIYGHVIEIPLKGQLKNSLTNVAEVLVAYEENHAPELAVESQSQNGDDNDKGNFGGNGNRNGRGNGDENGGGNGIKNGGGNGNGNPNMNDRGVMPVVRECTYHDSVKCQPLNFKGTEGVVRLTRWFGKMETVFYISNCPERYQVKYATCTLLNSALSWWNAHKRIIGADVALERAYEAYD</sequence>
<accession>A0A699J992</accession>
<feature type="compositionally biased region" description="Gly residues" evidence="1">
    <location>
        <begin position="463"/>
        <end position="493"/>
    </location>
</feature>
<evidence type="ECO:0000256" key="1">
    <source>
        <dbReference type="SAM" id="MobiDB-lite"/>
    </source>
</evidence>
<proteinExistence type="predicted"/>
<dbReference type="AlphaFoldDB" id="A0A699J992"/>
<feature type="region of interest" description="Disordered" evidence="1">
    <location>
        <begin position="256"/>
        <end position="281"/>
    </location>
</feature>